<accession>A0A7W8D0B2</accession>
<comment type="caution">
    <text evidence="3">The sequence shown here is derived from an EMBL/GenBank/DDBJ whole genome shotgun (WGS) entry which is preliminary data.</text>
</comment>
<evidence type="ECO:0000256" key="2">
    <source>
        <dbReference type="SAM" id="SignalP"/>
    </source>
</evidence>
<feature type="chain" id="PRO_5031077077" description="Streptococcal pilin isopeptide linker domain-containing protein" evidence="2">
    <location>
        <begin position="25"/>
        <end position="229"/>
    </location>
</feature>
<evidence type="ECO:0008006" key="5">
    <source>
        <dbReference type="Google" id="ProtNLM"/>
    </source>
</evidence>
<proteinExistence type="predicted"/>
<feature type="signal peptide" evidence="2">
    <location>
        <begin position="1"/>
        <end position="24"/>
    </location>
</feature>
<organism evidence="3 4">
    <name type="scientific">Catenisphaera adipataccumulans</name>
    <dbReference type="NCBI Taxonomy" id="700500"/>
    <lineage>
        <taxon>Bacteria</taxon>
        <taxon>Bacillati</taxon>
        <taxon>Bacillota</taxon>
        <taxon>Erysipelotrichia</taxon>
        <taxon>Erysipelotrichales</taxon>
        <taxon>Erysipelotrichaceae</taxon>
        <taxon>Catenisphaera</taxon>
    </lineage>
</organism>
<keyword evidence="1" id="KW-0472">Membrane</keyword>
<dbReference type="InterPro" id="IPR038174">
    <property type="entry name" value="Strep_pil_link_sf"/>
</dbReference>
<dbReference type="Gene3D" id="2.60.40.3050">
    <property type="match status" value="1"/>
</dbReference>
<keyword evidence="1" id="KW-1133">Transmembrane helix</keyword>
<name>A0A7W8D0B2_9FIRM</name>
<keyword evidence="4" id="KW-1185">Reference proteome</keyword>
<keyword evidence="2" id="KW-0732">Signal</keyword>
<dbReference type="AlphaFoldDB" id="A0A7W8D0B2"/>
<evidence type="ECO:0000313" key="4">
    <source>
        <dbReference type="Proteomes" id="UP000539953"/>
    </source>
</evidence>
<dbReference type="RefSeq" id="WP_183328526.1">
    <property type="nucleotide sequence ID" value="NZ_JACHHK010000004.1"/>
</dbReference>
<dbReference type="EMBL" id="JACHHK010000004">
    <property type="protein sequence ID" value="MBB5183230.1"/>
    <property type="molecule type" value="Genomic_DNA"/>
</dbReference>
<evidence type="ECO:0000313" key="3">
    <source>
        <dbReference type="EMBL" id="MBB5183230.1"/>
    </source>
</evidence>
<sequence>MRKLLSILLSGVMALLFCIVPVQAQERQETSSVTIRQTIEINGNYPEQLDRTVKYILTAENNAPLPNTLSTISITGSDSALLTFSVNEEAENAVILTEPQDDPYIYTITAQSVDDENFSIDTKSYQIEVLVQQTPDGQRYLQVVCIDLTTGKKVDTISFTHTYEGVVPEEKEETDPPKKNENTPTSYVQQIKKDVKTGQAYYLTLFVMVFLFSAAALWIMPKTSRKKNH</sequence>
<reference evidence="3 4" key="1">
    <citation type="submission" date="2020-08" db="EMBL/GenBank/DDBJ databases">
        <title>Genomic Encyclopedia of Type Strains, Phase IV (KMG-IV): sequencing the most valuable type-strain genomes for metagenomic binning, comparative biology and taxonomic classification.</title>
        <authorList>
            <person name="Goeker M."/>
        </authorList>
    </citation>
    <scope>NUCLEOTIDE SEQUENCE [LARGE SCALE GENOMIC DNA]</scope>
    <source>
        <strain evidence="3 4">DSM 25799</strain>
    </source>
</reference>
<gene>
    <name evidence="3" type="ORF">HNQ47_001251</name>
</gene>
<feature type="transmembrane region" description="Helical" evidence="1">
    <location>
        <begin position="200"/>
        <end position="220"/>
    </location>
</feature>
<evidence type="ECO:0000256" key="1">
    <source>
        <dbReference type="SAM" id="Phobius"/>
    </source>
</evidence>
<keyword evidence="1" id="KW-0812">Transmembrane</keyword>
<dbReference type="Proteomes" id="UP000539953">
    <property type="component" value="Unassembled WGS sequence"/>
</dbReference>
<protein>
    <recommendedName>
        <fullName evidence="5">Streptococcal pilin isopeptide linker domain-containing protein</fullName>
    </recommendedName>
</protein>